<feature type="modified residue" description="Phosphohistidine" evidence="2">
    <location>
        <position position="87"/>
    </location>
</feature>
<dbReference type="SUPFAM" id="SSF47226">
    <property type="entry name" value="Histidine-containing phosphotransfer domain, HPT domain"/>
    <property type="match status" value="1"/>
</dbReference>
<dbReference type="InterPro" id="IPR008207">
    <property type="entry name" value="Sig_transdc_His_kin_Hpt_dom"/>
</dbReference>
<evidence type="ECO:0000259" key="3">
    <source>
        <dbReference type="PROSITE" id="PS50894"/>
    </source>
</evidence>
<proteinExistence type="predicted"/>
<gene>
    <name evidence="5" type="ORF">FIV39_01775</name>
    <name evidence="4" type="ORF">SAMN04490186_6386</name>
</gene>
<dbReference type="Gene3D" id="1.20.120.160">
    <property type="entry name" value="HPT domain"/>
    <property type="match status" value="1"/>
</dbReference>
<dbReference type="Proteomes" id="UP000198740">
    <property type="component" value="Unassembled WGS sequence"/>
</dbReference>
<dbReference type="Proteomes" id="UP000317267">
    <property type="component" value="Unassembled WGS sequence"/>
</dbReference>
<dbReference type="AlphaFoldDB" id="A0A1H1IXR2"/>
<protein>
    <recommendedName>
        <fullName evidence="3">HPt domain-containing protein</fullName>
    </recommendedName>
</protein>
<evidence type="ECO:0000313" key="7">
    <source>
        <dbReference type="Proteomes" id="UP000317267"/>
    </source>
</evidence>
<dbReference type="GO" id="GO:0004672">
    <property type="term" value="F:protein kinase activity"/>
    <property type="evidence" value="ECO:0007669"/>
    <property type="project" value="UniProtKB-ARBA"/>
</dbReference>
<evidence type="ECO:0000256" key="2">
    <source>
        <dbReference type="PROSITE-ProRule" id="PRU00110"/>
    </source>
</evidence>
<dbReference type="InterPro" id="IPR036641">
    <property type="entry name" value="HPT_dom_sf"/>
</dbReference>
<keyword evidence="2" id="KW-0597">Phosphoprotein</keyword>
<dbReference type="RefSeq" id="WP_090409153.1">
    <property type="nucleotide sequence ID" value="NZ_CAUSAB010000002.1"/>
</dbReference>
<accession>A0A1H1IXR2</accession>
<evidence type="ECO:0000313" key="6">
    <source>
        <dbReference type="Proteomes" id="UP000198740"/>
    </source>
</evidence>
<name>A0A1H1IXR2_9PSED</name>
<dbReference type="OrthoDB" id="9797243at2"/>
<reference evidence="4 6" key="1">
    <citation type="submission" date="2016-10" db="EMBL/GenBank/DDBJ databases">
        <authorList>
            <person name="Varghese N."/>
            <person name="Submissions S."/>
        </authorList>
    </citation>
    <scope>NUCLEOTIDE SEQUENCE [LARGE SCALE GENOMIC DNA]</scope>
    <source>
        <strain evidence="4 6">BS2976</strain>
    </source>
</reference>
<evidence type="ECO:0000313" key="4">
    <source>
        <dbReference type="EMBL" id="SDR42340.1"/>
    </source>
</evidence>
<keyword evidence="6" id="KW-1185">Reference proteome</keyword>
<evidence type="ECO:0000313" key="5">
    <source>
        <dbReference type="EMBL" id="TWR70089.1"/>
    </source>
</evidence>
<sequence>MVTRVFTKPVPVLKLAPSLSPPRVAEQAFRPRGDGWPTRASLIEMFGSDEVVSRVLVSLMNEAREDDVLLDQARLSANALLVMERLHRLVGSLAFVGMADLERCGEQLIARVQAAGVEENTLELQAFQRKLRVYITYLSRL</sequence>
<dbReference type="EMBL" id="VFES01000001">
    <property type="protein sequence ID" value="TWR70089.1"/>
    <property type="molecule type" value="Genomic_DNA"/>
</dbReference>
<evidence type="ECO:0000256" key="1">
    <source>
        <dbReference type="ARBA" id="ARBA00023012"/>
    </source>
</evidence>
<reference evidence="5 7" key="2">
    <citation type="submission" date="2019-06" db="EMBL/GenBank/DDBJ databases">
        <title>Pseudomonas bimorpha sp. nov. isolated from bovine raw milk and skim milk concentrate.</title>
        <authorList>
            <person name="Hofmann K."/>
            <person name="Huptas C."/>
            <person name="Doll E."/>
            <person name="Scherer S."/>
            <person name="Wenning M."/>
        </authorList>
    </citation>
    <scope>NUCLEOTIDE SEQUENCE [LARGE SCALE GENOMIC DNA]</scope>
    <source>
        <strain evidence="5 7">DSM 17515</strain>
    </source>
</reference>
<dbReference type="EMBL" id="FNKM01000002">
    <property type="protein sequence ID" value="SDR42340.1"/>
    <property type="molecule type" value="Genomic_DNA"/>
</dbReference>
<dbReference type="PROSITE" id="PS50894">
    <property type="entry name" value="HPT"/>
    <property type="match status" value="1"/>
</dbReference>
<keyword evidence="1" id="KW-0902">Two-component regulatory system</keyword>
<comment type="caution">
    <text evidence="5">The sequence shown here is derived from an EMBL/GenBank/DDBJ whole genome shotgun (WGS) entry which is preliminary data.</text>
</comment>
<dbReference type="GO" id="GO:0000160">
    <property type="term" value="P:phosphorelay signal transduction system"/>
    <property type="evidence" value="ECO:0007669"/>
    <property type="project" value="UniProtKB-KW"/>
</dbReference>
<organism evidence="5 7">
    <name type="scientific">Pseudomonas grimontii</name>
    <dbReference type="NCBI Taxonomy" id="129847"/>
    <lineage>
        <taxon>Bacteria</taxon>
        <taxon>Pseudomonadati</taxon>
        <taxon>Pseudomonadota</taxon>
        <taxon>Gammaproteobacteria</taxon>
        <taxon>Pseudomonadales</taxon>
        <taxon>Pseudomonadaceae</taxon>
        <taxon>Pseudomonas</taxon>
    </lineage>
</organism>
<feature type="domain" description="HPt" evidence="3">
    <location>
        <begin position="48"/>
        <end position="141"/>
    </location>
</feature>